<evidence type="ECO:0000256" key="6">
    <source>
        <dbReference type="SAM" id="SignalP"/>
    </source>
</evidence>
<comment type="caution">
    <text evidence="8">The sequence shown here is derived from an EMBL/GenBank/DDBJ whole genome shotgun (WGS) entry which is preliminary data.</text>
</comment>
<name>A0A7W5HMJ1_9GAMM</name>
<dbReference type="InterPro" id="IPR036328">
    <property type="entry name" value="MliC_sf"/>
</dbReference>
<evidence type="ECO:0000256" key="1">
    <source>
        <dbReference type="ARBA" id="ARBA00022729"/>
    </source>
</evidence>
<evidence type="ECO:0000313" key="8">
    <source>
        <dbReference type="EMBL" id="MBB3232408.1"/>
    </source>
</evidence>
<keyword evidence="1 6" id="KW-0732">Signal</keyword>
<keyword evidence="3" id="KW-0564">Palmitate</keyword>
<keyword evidence="4" id="KW-0449">Lipoprotein</keyword>
<feature type="chain" id="PRO_5030708262" evidence="6">
    <location>
        <begin position="29"/>
        <end position="252"/>
    </location>
</feature>
<dbReference type="Proteomes" id="UP000518892">
    <property type="component" value="Unassembled WGS sequence"/>
</dbReference>
<feature type="region of interest" description="Disordered" evidence="5">
    <location>
        <begin position="30"/>
        <end position="56"/>
    </location>
</feature>
<accession>A0A7W5HMJ1</accession>
<evidence type="ECO:0000256" key="4">
    <source>
        <dbReference type="ARBA" id="ARBA00023288"/>
    </source>
</evidence>
<sequence>MPRVPSLLIALPLLMALGLSGCVTYVNAPAPEPAPEPPTASDDGEEGDAAPKAPLLPSSLFPGEADRLVGWRCTPAQDLVTAVGEEEMRLWSAHGAARLEPAVVASGSRYQQGELSVWLKGGEALVESQRGRLDCEQDIAMDTLTRDGHPGVMFHGRGNEPGWRIQLANDVPEIDMSLDYGNRQVTLPYRVTTLDNGAGRVILASGQAARPFTLRIEAKACFDDMSGQPWPARVTLTLSDEVYRGCGQGIAP</sequence>
<dbReference type="InterPro" id="IPR018660">
    <property type="entry name" value="MliC"/>
</dbReference>
<dbReference type="Pfam" id="PF09864">
    <property type="entry name" value="MliC"/>
    <property type="match status" value="1"/>
</dbReference>
<evidence type="ECO:0000256" key="3">
    <source>
        <dbReference type="ARBA" id="ARBA00023139"/>
    </source>
</evidence>
<dbReference type="PROSITE" id="PS51257">
    <property type="entry name" value="PROKAR_LIPOPROTEIN"/>
    <property type="match status" value="1"/>
</dbReference>
<evidence type="ECO:0000256" key="5">
    <source>
        <dbReference type="SAM" id="MobiDB-lite"/>
    </source>
</evidence>
<keyword evidence="2" id="KW-0472">Membrane</keyword>
<dbReference type="EMBL" id="JACHXR010000012">
    <property type="protein sequence ID" value="MBB3232408.1"/>
    <property type="molecule type" value="Genomic_DNA"/>
</dbReference>
<keyword evidence="9" id="KW-1185">Reference proteome</keyword>
<feature type="signal peptide" evidence="6">
    <location>
        <begin position="1"/>
        <end position="28"/>
    </location>
</feature>
<gene>
    <name evidence="8" type="ORF">FHR97_003276</name>
</gene>
<dbReference type="AlphaFoldDB" id="A0A7W5HMJ1"/>
<evidence type="ECO:0000256" key="2">
    <source>
        <dbReference type="ARBA" id="ARBA00023136"/>
    </source>
</evidence>
<reference evidence="8 9" key="1">
    <citation type="submission" date="2020-08" db="EMBL/GenBank/DDBJ databases">
        <title>Genomic Encyclopedia of Type Strains, Phase III (KMG-III): the genomes of soil and plant-associated and newly described type strains.</title>
        <authorList>
            <person name="Whitman W."/>
        </authorList>
    </citation>
    <scope>NUCLEOTIDE SEQUENCE [LARGE SCALE GENOMIC DNA]</scope>
    <source>
        <strain evidence="8 9">CECT 7744</strain>
    </source>
</reference>
<proteinExistence type="predicted"/>
<organism evidence="8 9">
    <name type="scientific">Halomonas stenophila</name>
    <dbReference type="NCBI Taxonomy" id="795312"/>
    <lineage>
        <taxon>Bacteria</taxon>
        <taxon>Pseudomonadati</taxon>
        <taxon>Pseudomonadota</taxon>
        <taxon>Gammaproteobacteria</taxon>
        <taxon>Oceanospirillales</taxon>
        <taxon>Halomonadaceae</taxon>
        <taxon>Halomonas</taxon>
    </lineage>
</organism>
<dbReference type="Gene3D" id="2.40.128.200">
    <property type="match status" value="1"/>
</dbReference>
<dbReference type="SUPFAM" id="SSF141488">
    <property type="entry name" value="YdhA-like"/>
    <property type="match status" value="1"/>
</dbReference>
<protein>
    <submittedName>
        <fullName evidence="8">Putative membrane protein</fullName>
    </submittedName>
</protein>
<evidence type="ECO:0000313" key="9">
    <source>
        <dbReference type="Proteomes" id="UP000518892"/>
    </source>
</evidence>
<dbReference type="RefSeq" id="WP_183384852.1">
    <property type="nucleotide sequence ID" value="NZ_JACHXR010000012.1"/>
</dbReference>
<evidence type="ECO:0000259" key="7">
    <source>
        <dbReference type="Pfam" id="PF09864"/>
    </source>
</evidence>
<feature type="domain" description="C-type lysozyme inhibitor" evidence="7">
    <location>
        <begin position="96"/>
        <end position="130"/>
    </location>
</feature>